<dbReference type="WBParaSite" id="PDA_v2.g10450.t1">
    <property type="protein sequence ID" value="PDA_v2.g10450.t1"/>
    <property type="gene ID" value="PDA_v2.g10450"/>
</dbReference>
<protein>
    <submittedName>
        <fullName evidence="2">Uncharacterized protein</fullName>
    </submittedName>
</protein>
<proteinExistence type="predicted"/>
<dbReference type="AlphaFoldDB" id="A0A914NYB8"/>
<evidence type="ECO:0000313" key="1">
    <source>
        <dbReference type="Proteomes" id="UP000887578"/>
    </source>
</evidence>
<evidence type="ECO:0000313" key="2">
    <source>
        <dbReference type="WBParaSite" id="PDA_v2.g10450.t1"/>
    </source>
</evidence>
<name>A0A914NYB8_9BILA</name>
<organism evidence="1 2">
    <name type="scientific">Panagrolaimus davidi</name>
    <dbReference type="NCBI Taxonomy" id="227884"/>
    <lineage>
        <taxon>Eukaryota</taxon>
        <taxon>Metazoa</taxon>
        <taxon>Ecdysozoa</taxon>
        <taxon>Nematoda</taxon>
        <taxon>Chromadorea</taxon>
        <taxon>Rhabditida</taxon>
        <taxon>Tylenchina</taxon>
        <taxon>Panagrolaimomorpha</taxon>
        <taxon>Panagrolaimoidea</taxon>
        <taxon>Panagrolaimidae</taxon>
        <taxon>Panagrolaimus</taxon>
    </lineage>
</organism>
<reference evidence="2" key="1">
    <citation type="submission" date="2022-11" db="UniProtKB">
        <authorList>
            <consortium name="WormBaseParasite"/>
        </authorList>
    </citation>
    <scope>IDENTIFICATION</scope>
</reference>
<accession>A0A914NYB8</accession>
<keyword evidence="1" id="KW-1185">Reference proteome</keyword>
<dbReference type="Proteomes" id="UP000887578">
    <property type="component" value="Unplaced"/>
</dbReference>
<sequence length="218" mass="26453">MIIEKEFYDRCCRAYQRVIDELEEKLSAINDHEDEIRVFKQCFSIIMEVSQSYLLPEEYWRYCLDCDDHGEIFFNPYGEKHFKFMNFYHTYGIDNDCHSVEEEDLCFPHSCLKECLRRFESQTSCLPSKKLIKRCEEMMKFYLNIVSAYEDVDKWFNLLLEAEDFAFIKENIEYRLGKDFVNVHLWKIYFGFLKKHGEFKSLLIHKNYIHKTLNALVI</sequence>